<dbReference type="EMBL" id="LWAE01000002">
    <property type="protein sequence ID" value="KZL92095.1"/>
    <property type="molecule type" value="Genomic_DNA"/>
</dbReference>
<protein>
    <submittedName>
        <fullName evidence="2">Uncharacterized protein</fullName>
    </submittedName>
</protein>
<feature type="compositionally biased region" description="Basic and acidic residues" evidence="1">
    <location>
        <begin position="19"/>
        <end position="31"/>
    </location>
</feature>
<feature type="compositionally biased region" description="Polar residues" evidence="1">
    <location>
        <begin position="32"/>
        <end position="41"/>
    </location>
</feature>
<feature type="compositionally biased region" description="Basic residues" evidence="1">
    <location>
        <begin position="1"/>
        <end position="18"/>
    </location>
</feature>
<dbReference type="Proteomes" id="UP000076603">
    <property type="component" value="Unassembled WGS sequence"/>
</dbReference>
<sequence length="41" mass="4711">MTRKKVKMLTPDKKRKFTSSKDEEGRFEKESAGTSGKYSGR</sequence>
<evidence type="ECO:0000256" key="1">
    <source>
        <dbReference type="SAM" id="MobiDB-lite"/>
    </source>
</evidence>
<comment type="caution">
    <text evidence="2">The sequence shown here is derived from an EMBL/GenBank/DDBJ whole genome shotgun (WGS) entry which is preliminary data.</text>
</comment>
<proteinExistence type="predicted"/>
<evidence type="ECO:0000313" key="3">
    <source>
        <dbReference type="Proteomes" id="UP000076603"/>
    </source>
</evidence>
<dbReference type="AlphaFoldDB" id="A0A161WK00"/>
<gene>
    <name evidence="2" type="ORF">CLMAG_19010</name>
</gene>
<dbReference type="PATRIC" id="fig|1121326.3.peg.1891"/>
<feature type="region of interest" description="Disordered" evidence="1">
    <location>
        <begin position="1"/>
        <end position="41"/>
    </location>
</feature>
<dbReference type="RefSeq" id="WP_278330111.1">
    <property type="nucleotide sequence ID" value="NZ_FQXL01000004.1"/>
</dbReference>
<evidence type="ECO:0000313" key="2">
    <source>
        <dbReference type="EMBL" id="KZL92095.1"/>
    </source>
</evidence>
<name>A0A161WK00_9CLOT</name>
<organism evidence="2 3">
    <name type="scientific">Clostridium magnum DSM 2767</name>
    <dbReference type="NCBI Taxonomy" id="1121326"/>
    <lineage>
        <taxon>Bacteria</taxon>
        <taxon>Bacillati</taxon>
        <taxon>Bacillota</taxon>
        <taxon>Clostridia</taxon>
        <taxon>Eubacteriales</taxon>
        <taxon>Clostridiaceae</taxon>
        <taxon>Clostridium</taxon>
    </lineage>
</organism>
<accession>A0A161WK00</accession>
<keyword evidence="3" id="KW-1185">Reference proteome</keyword>
<reference evidence="2 3" key="1">
    <citation type="submission" date="2016-04" db="EMBL/GenBank/DDBJ databases">
        <title>Genome sequence of Clostridium magnum DSM 2767.</title>
        <authorList>
            <person name="Poehlein A."/>
            <person name="Uhlig R."/>
            <person name="Fischer R."/>
            <person name="Bahl H."/>
            <person name="Daniel R."/>
        </authorList>
    </citation>
    <scope>NUCLEOTIDE SEQUENCE [LARGE SCALE GENOMIC DNA]</scope>
    <source>
        <strain evidence="2 3">DSM 2767</strain>
    </source>
</reference>